<reference evidence="2 3" key="1">
    <citation type="journal article" date="2018" name="BMC Genomics">
        <title>Comparative genome analyses reveal sequence features reflecting distinct modes of host-adaptation between dicot and monocot powdery mildew.</title>
        <authorList>
            <person name="Wu Y."/>
            <person name="Ma X."/>
            <person name="Pan Z."/>
            <person name="Kale S.D."/>
            <person name="Song Y."/>
            <person name="King H."/>
            <person name="Zhang Q."/>
            <person name="Presley C."/>
            <person name="Deng X."/>
            <person name="Wei C.I."/>
            <person name="Xiao S."/>
        </authorList>
    </citation>
    <scope>NUCLEOTIDE SEQUENCE [LARGE SCALE GENOMIC DNA]</scope>
    <source>
        <strain evidence="2">UMSG1</strain>
    </source>
</reference>
<keyword evidence="1" id="KW-1133">Transmembrane helix</keyword>
<dbReference type="InterPro" id="IPR013952">
    <property type="entry name" value="DUF1776_fun"/>
</dbReference>
<dbReference type="EMBL" id="MCBS01022233">
    <property type="protein sequence ID" value="RKF77100.1"/>
    <property type="molecule type" value="Genomic_DNA"/>
</dbReference>
<organism evidence="2 3">
    <name type="scientific">Golovinomyces cichoracearum</name>
    <dbReference type="NCBI Taxonomy" id="62708"/>
    <lineage>
        <taxon>Eukaryota</taxon>
        <taxon>Fungi</taxon>
        <taxon>Dikarya</taxon>
        <taxon>Ascomycota</taxon>
        <taxon>Pezizomycotina</taxon>
        <taxon>Leotiomycetes</taxon>
        <taxon>Erysiphales</taxon>
        <taxon>Erysiphaceae</taxon>
        <taxon>Golovinomyces</taxon>
    </lineage>
</organism>
<dbReference type="AlphaFoldDB" id="A0A420IRC0"/>
<evidence type="ECO:0000256" key="1">
    <source>
        <dbReference type="SAM" id="Phobius"/>
    </source>
</evidence>
<name>A0A420IRC0_9PEZI</name>
<proteinExistence type="predicted"/>
<evidence type="ECO:0000313" key="3">
    <source>
        <dbReference type="Proteomes" id="UP000285326"/>
    </source>
</evidence>
<protein>
    <submittedName>
        <fullName evidence="2">UPF0744 protein</fullName>
    </submittedName>
</protein>
<feature type="transmembrane region" description="Helical" evidence="1">
    <location>
        <begin position="88"/>
        <end position="105"/>
    </location>
</feature>
<dbReference type="Gene3D" id="3.40.50.720">
    <property type="entry name" value="NAD(P)-binding Rossmann-like Domain"/>
    <property type="match status" value="1"/>
</dbReference>
<keyword evidence="1" id="KW-0472">Membrane</keyword>
<dbReference type="Proteomes" id="UP000285326">
    <property type="component" value="Unassembled WGS sequence"/>
</dbReference>
<keyword evidence="1" id="KW-0812">Transmembrane</keyword>
<accession>A0A420IRC0</accession>
<sequence length="492" mass="54893">MPTETESLKDIFSSMNFDIGQLSADVADFIDGYLDKVSTSLRHTLSSSPWLPPNMRPRSLPTCRRPPVKTVPLTYPRRILEWISKNKVWAGIFVVTISGATYYIVKRKISRKKRKAIRAKDGSRLEVVVIAGQPGEPLTRSISLDLERRGYIVFVLCSTNEEERLVQNESRPDIKPLAIDTRNSINTKKSIERFAVYLQSPHSAFPGAKLHYYTMQSLIVIPTTQFPTIPIATLALVTLSDLLNTRLLQPIIMIQSFLPLLQLLPFSHGKTRSSDLLDLKPSIVILTPTIISSINPAFHLPEASITSALSSFTSVLEQELAPLSIPVTHVQLGNFDTSGFSPHHRQLTIQSQRAETLQWDENTRMNYGRNYAVSTTGKWGHQSNLRVLNKAVLDAIYNRQGGTMRVGSGSVVYGFVGKWVPRSVVAWMMGLRKVECASPTVHADIDENKVSTSTTMPESKFLYGQKDEEAFGDAGVWSLGFESKIGNDEFNA</sequence>
<dbReference type="PANTHER" id="PTHR43313">
    <property type="entry name" value="SHORT-CHAIN DEHYDROGENASE/REDUCTASE FAMILY 9C"/>
    <property type="match status" value="1"/>
</dbReference>
<dbReference type="PANTHER" id="PTHR43313:SF1">
    <property type="entry name" value="3BETA-HYDROXYSTEROID DEHYDROGENASE DHS-16"/>
    <property type="match status" value="1"/>
</dbReference>
<dbReference type="Pfam" id="PF08643">
    <property type="entry name" value="DUF1776"/>
    <property type="match status" value="1"/>
</dbReference>
<gene>
    <name evidence="2" type="ORF">GcM1_222052</name>
</gene>
<comment type="caution">
    <text evidence="2">The sequence shown here is derived from an EMBL/GenBank/DDBJ whole genome shotgun (WGS) entry which is preliminary data.</text>
</comment>
<evidence type="ECO:0000313" key="2">
    <source>
        <dbReference type="EMBL" id="RKF77100.1"/>
    </source>
</evidence>